<name>A0A9N8EU37_9STRA</name>
<evidence type="ECO:0000313" key="15">
    <source>
        <dbReference type="EMBL" id="CAB9527192.1"/>
    </source>
</evidence>
<keyword evidence="3 12" id="KW-0813">Transport</keyword>
<feature type="repeat" description="Solcar" evidence="11">
    <location>
        <begin position="206"/>
        <end position="346"/>
    </location>
</feature>
<dbReference type="AlphaFoldDB" id="A0A9N8EU37"/>
<evidence type="ECO:0000256" key="12">
    <source>
        <dbReference type="RuleBase" id="RU000488"/>
    </source>
</evidence>
<dbReference type="InterPro" id="IPR018108">
    <property type="entry name" value="MCP_transmembrane"/>
</dbReference>
<keyword evidence="5" id="KW-0677">Repeat</keyword>
<dbReference type="PANTHER" id="PTHR45678">
    <property type="entry name" value="MITOCHONDRIAL 2-OXODICARBOXYLATE CARRIER 1-RELATED"/>
    <property type="match status" value="1"/>
</dbReference>
<dbReference type="InterPro" id="IPR023395">
    <property type="entry name" value="MCP_dom_sf"/>
</dbReference>
<dbReference type="Pfam" id="PF00153">
    <property type="entry name" value="Mito_carr"/>
    <property type="match status" value="4"/>
</dbReference>
<keyword evidence="8" id="KW-1133">Transmembrane helix</keyword>
<feature type="compositionally biased region" description="Low complexity" evidence="13">
    <location>
        <begin position="255"/>
        <end position="266"/>
    </location>
</feature>
<keyword evidence="14" id="KW-0732">Signal</keyword>
<keyword evidence="4 11" id="KW-0812">Transmembrane</keyword>
<keyword evidence="10 11" id="KW-0472">Membrane</keyword>
<evidence type="ECO:0000256" key="7">
    <source>
        <dbReference type="ARBA" id="ARBA00022837"/>
    </source>
</evidence>
<evidence type="ECO:0000256" key="2">
    <source>
        <dbReference type="ARBA" id="ARBA00006375"/>
    </source>
</evidence>
<dbReference type="GO" id="GO:0022857">
    <property type="term" value="F:transmembrane transporter activity"/>
    <property type="evidence" value="ECO:0007669"/>
    <property type="project" value="TreeGrafter"/>
</dbReference>
<feature type="signal peptide" evidence="14">
    <location>
        <begin position="1"/>
        <end position="18"/>
    </location>
</feature>
<dbReference type="EMBL" id="CAICTM010001953">
    <property type="protein sequence ID" value="CAB9527192.1"/>
    <property type="molecule type" value="Genomic_DNA"/>
</dbReference>
<keyword evidence="7" id="KW-0106">Calcium</keyword>
<evidence type="ECO:0000313" key="16">
    <source>
        <dbReference type="Proteomes" id="UP001153069"/>
    </source>
</evidence>
<gene>
    <name evidence="15" type="ORF">SEMRO_1955_G307670.1</name>
</gene>
<evidence type="ECO:0000256" key="1">
    <source>
        <dbReference type="ARBA" id="ARBA00004448"/>
    </source>
</evidence>
<evidence type="ECO:0000256" key="10">
    <source>
        <dbReference type="ARBA" id="ARBA00023136"/>
    </source>
</evidence>
<evidence type="ECO:0000256" key="14">
    <source>
        <dbReference type="SAM" id="SignalP"/>
    </source>
</evidence>
<evidence type="ECO:0000256" key="4">
    <source>
        <dbReference type="ARBA" id="ARBA00022692"/>
    </source>
</evidence>
<dbReference type="SUPFAM" id="SSF103506">
    <property type="entry name" value="Mitochondrial carrier"/>
    <property type="match status" value="1"/>
</dbReference>
<dbReference type="GO" id="GO:0005743">
    <property type="term" value="C:mitochondrial inner membrane"/>
    <property type="evidence" value="ECO:0007669"/>
    <property type="project" value="UniProtKB-SubCell"/>
</dbReference>
<evidence type="ECO:0000256" key="11">
    <source>
        <dbReference type="PROSITE-ProRule" id="PRU00282"/>
    </source>
</evidence>
<evidence type="ECO:0000256" key="13">
    <source>
        <dbReference type="SAM" id="MobiDB-lite"/>
    </source>
</evidence>
<proteinExistence type="inferred from homology"/>
<feature type="chain" id="PRO_5040331392" evidence="14">
    <location>
        <begin position="19"/>
        <end position="359"/>
    </location>
</feature>
<comment type="subcellular location">
    <subcellularLocation>
        <location evidence="1">Mitochondrion inner membrane</location>
        <topology evidence="1">Multi-pass membrane protein</topology>
    </subcellularLocation>
</comment>
<feature type="repeat" description="Solcar" evidence="11">
    <location>
        <begin position="114"/>
        <end position="192"/>
    </location>
</feature>
<dbReference type="InterPro" id="IPR051028">
    <property type="entry name" value="Mito_Solute_Carrier"/>
</dbReference>
<evidence type="ECO:0000256" key="5">
    <source>
        <dbReference type="ARBA" id="ARBA00022737"/>
    </source>
</evidence>
<protein>
    <submittedName>
        <fullName evidence="15">Mitochondrial aspartate-glutamate transporter AGC1</fullName>
    </submittedName>
</protein>
<comment type="similarity">
    <text evidence="2 12">Belongs to the mitochondrial carrier (TC 2.A.29) family.</text>
</comment>
<dbReference type="PANTHER" id="PTHR45678:SF9">
    <property type="entry name" value="CALCIUM-BINDING MITOCHONDRIAL CARRIER PROTEIN ARALAR1"/>
    <property type="match status" value="1"/>
</dbReference>
<comment type="caution">
    <text evidence="15">The sequence shown here is derived from an EMBL/GenBank/DDBJ whole genome shotgun (WGS) entry which is preliminary data.</text>
</comment>
<dbReference type="OrthoDB" id="44810at2759"/>
<dbReference type="Gene3D" id="1.50.40.10">
    <property type="entry name" value="Mitochondrial carrier domain"/>
    <property type="match status" value="1"/>
</dbReference>
<evidence type="ECO:0000256" key="8">
    <source>
        <dbReference type="ARBA" id="ARBA00022989"/>
    </source>
</evidence>
<keyword evidence="9" id="KW-0496">Mitochondrion</keyword>
<organism evidence="15 16">
    <name type="scientific">Seminavis robusta</name>
    <dbReference type="NCBI Taxonomy" id="568900"/>
    <lineage>
        <taxon>Eukaryota</taxon>
        <taxon>Sar</taxon>
        <taxon>Stramenopiles</taxon>
        <taxon>Ochrophyta</taxon>
        <taxon>Bacillariophyta</taxon>
        <taxon>Bacillariophyceae</taxon>
        <taxon>Bacillariophycidae</taxon>
        <taxon>Naviculales</taxon>
        <taxon>Naviculaceae</taxon>
        <taxon>Seminavis</taxon>
    </lineage>
</organism>
<feature type="repeat" description="Solcar" evidence="11">
    <location>
        <begin position="20"/>
        <end position="106"/>
    </location>
</feature>
<feature type="region of interest" description="Disordered" evidence="13">
    <location>
        <begin position="237"/>
        <end position="281"/>
    </location>
</feature>
<dbReference type="InterPro" id="IPR002067">
    <property type="entry name" value="MCP"/>
</dbReference>
<dbReference type="Proteomes" id="UP001153069">
    <property type="component" value="Unassembled WGS sequence"/>
</dbReference>
<evidence type="ECO:0000256" key="6">
    <source>
        <dbReference type="ARBA" id="ARBA00022792"/>
    </source>
</evidence>
<sequence length="359" mass="37785">MHRSVLFLYLFCPTVTWALAPALVHTAVGAIAGSTGAIAAYPIDYVKSQLQTEEGREKYEGGFDAALDIVRNGGPFALYRGLMVNVVGVAPEKTVKLGANAMVRGMLMAQLGYLPLAGEVFAGGFAGATQVIVTNPLEVVKLKIQTSQMGAKEVLSQLHGLADLYQGAGACVARDVVFSAVLFPLYAHTKVAFAAALVGICPPETVTFWANLLAGSIAAGPAAMISTPADVVKTRLQQARASPPPMKVGTPLTESSSSNNNLPSNNRGSPVPLRAASSSSQLSMAKNTVGVVEDEESSKASMFQVMNDIATKEGPDVLFSGWAERVVRSVPQFGVTLAVFDLLNNYAINQGWLLEQIAN</sequence>
<evidence type="ECO:0000256" key="3">
    <source>
        <dbReference type="ARBA" id="ARBA00022448"/>
    </source>
</evidence>
<reference evidence="15" key="1">
    <citation type="submission" date="2020-06" db="EMBL/GenBank/DDBJ databases">
        <authorList>
            <consortium name="Plant Systems Biology data submission"/>
        </authorList>
    </citation>
    <scope>NUCLEOTIDE SEQUENCE</scope>
    <source>
        <strain evidence="15">D6</strain>
    </source>
</reference>
<keyword evidence="6" id="KW-0999">Mitochondrion inner membrane</keyword>
<keyword evidence="16" id="KW-1185">Reference proteome</keyword>
<accession>A0A9N8EU37</accession>
<evidence type="ECO:0000256" key="9">
    <source>
        <dbReference type="ARBA" id="ARBA00023128"/>
    </source>
</evidence>
<dbReference type="PRINTS" id="PR00926">
    <property type="entry name" value="MITOCARRIER"/>
</dbReference>
<dbReference type="PROSITE" id="PS50920">
    <property type="entry name" value="SOLCAR"/>
    <property type="match status" value="3"/>
</dbReference>